<feature type="chain" id="PRO_5047550419" evidence="1">
    <location>
        <begin position="22"/>
        <end position="109"/>
    </location>
</feature>
<keyword evidence="3" id="KW-1185">Reference proteome</keyword>
<protein>
    <submittedName>
        <fullName evidence="2">Uncharacterized protein</fullName>
    </submittedName>
</protein>
<accession>A0ABZ2C4B7</accession>
<evidence type="ECO:0000256" key="1">
    <source>
        <dbReference type="SAM" id="SignalP"/>
    </source>
</evidence>
<feature type="signal peptide" evidence="1">
    <location>
        <begin position="1"/>
        <end position="21"/>
    </location>
</feature>
<proteinExistence type="predicted"/>
<evidence type="ECO:0000313" key="3">
    <source>
        <dbReference type="Proteomes" id="UP001330434"/>
    </source>
</evidence>
<name>A0ABZ2C4B7_9PROT</name>
<evidence type="ECO:0000313" key="2">
    <source>
        <dbReference type="EMBL" id="WVX66272.1"/>
    </source>
</evidence>
<dbReference type="EMBL" id="CP133270">
    <property type="protein sequence ID" value="WVX66272.1"/>
    <property type="molecule type" value="Genomic_DNA"/>
</dbReference>
<organism evidence="2 3">
    <name type="scientific">Candidatus Bealeia paramacronuclearis</name>
    <dbReference type="NCBI Taxonomy" id="1921001"/>
    <lineage>
        <taxon>Bacteria</taxon>
        <taxon>Pseudomonadati</taxon>
        <taxon>Pseudomonadota</taxon>
        <taxon>Alphaproteobacteria</taxon>
        <taxon>Holosporales</taxon>
        <taxon>Holosporaceae</taxon>
        <taxon>Candidatus Bealeia</taxon>
    </lineage>
</organism>
<sequence>MNKTIFSSFLVSLALSIDLSANSTLNFKDHMLYYLTDSKNNTEIAVGPMSVAAGTYTITVSVPDKAPGMDTGCSVSATFVDNTSYDISSNVPFPSDSCVININKTENKK</sequence>
<dbReference type="Proteomes" id="UP001330434">
    <property type="component" value="Chromosome"/>
</dbReference>
<gene>
    <name evidence="2" type="ORF">Bealeia1_00448</name>
</gene>
<reference evidence="2 3" key="1">
    <citation type="journal article" date="2024" name="Environ. Microbiol.">
        <title>Novel evolutionary insights on the interactions of the Holosporales (Alphaproteobacteria) with eukaryotic hosts from comparative genomics.</title>
        <authorList>
            <person name="Giovannini M."/>
            <person name="Petroni G."/>
            <person name="Castelli M."/>
        </authorList>
    </citation>
    <scope>NUCLEOTIDE SEQUENCE [LARGE SCALE GENOMIC DNA]</scope>
    <source>
        <strain evidence="2 3">US_Bl 15I1</strain>
    </source>
</reference>
<dbReference type="RefSeq" id="WP_331255157.1">
    <property type="nucleotide sequence ID" value="NZ_CP133270.1"/>
</dbReference>
<keyword evidence="1" id="KW-0732">Signal</keyword>